<evidence type="ECO:0000313" key="7">
    <source>
        <dbReference type="EMBL" id="GGZ36970.1"/>
    </source>
</evidence>
<dbReference type="CDD" id="cd02522">
    <property type="entry name" value="GT_2_like_a"/>
    <property type="match status" value="1"/>
</dbReference>
<accession>A0A918Q9W6</accession>
<protein>
    <submittedName>
        <fullName evidence="7">Glycosyl transferase</fullName>
    </submittedName>
</protein>
<evidence type="ECO:0000259" key="6">
    <source>
        <dbReference type="Pfam" id="PF00535"/>
    </source>
</evidence>
<dbReference type="AlphaFoldDB" id="A0A918Q9W6"/>
<dbReference type="RefSeq" id="WP_189486870.1">
    <property type="nucleotide sequence ID" value="NZ_BMZB01000003.1"/>
</dbReference>
<dbReference type="Proteomes" id="UP000662572">
    <property type="component" value="Unassembled WGS sequence"/>
</dbReference>
<dbReference type="Gene3D" id="3.90.550.10">
    <property type="entry name" value="Spore Coat Polysaccharide Biosynthesis Protein SpsA, Chain A"/>
    <property type="match status" value="1"/>
</dbReference>
<keyword evidence="2" id="KW-1003">Cell membrane</keyword>
<keyword evidence="8" id="KW-1185">Reference proteome</keyword>
<reference evidence="7" key="1">
    <citation type="journal article" date="2014" name="Int. J. Syst. Evol. Microbiol.">
        <title>Complete genome sequence of Corynebacterium casei LMG S-19264T (=DSM 44701T), isolated from a smear-ripened cheese.</title>
        <authorList>
            <consortium name="US DOE Joint Genome Institute (JGI-PGF)"/>
            <person name="Walter F."/>
            <person name="Albersmeier A."/>
            <person name="Kalinowski J."/>
            <person name="Ruckert C."/>
        </authorList>
    </citation>
    <scope>NUCLEOTIDE SEQUENCE</scope>
    <source>
        <strain evidence="7">KCTC 32296</strain>
    </source>
</reference>
<dbReference type="GO" id="GO:0016757">
    <property type="term" value="F:glycosyltransferase activity"/>
    <property type="evidence" value="ECO:0007669"/>
    <property type="project" value="UniProtKB-KW"/>
</dbReference>
<evidence type="ECO:0000256" key="2">
    <source>
        <dbReference type="ARBA" id="ARBA00022475"/>
    </source>
</evidence>
<keyword evidence="4 7" id="KW-0808">Transferase</keyword>
<dbReference type="PANTHER" id="PTHR43646">
    <property type="entry name" value="GLYCOSYLTRANSFERASE"/>
    <property type="match status" value="1"/>
</dbReference>
<dbReference type="InterPro" id="IPR026461">
    <property type="entry name" value="Trfase_2_rSAM/seldom_assoc"/>
</dbReference>
<dbReference type="EMBL" id="BMZB01000003">
    <property type="protein sequence ID" value="GGZ36970.1"/>
    <property type="molecule type" value="Genomic_DNA"/>
</dbReference>
<evidence type="ECO:0000313" key="8">
    <source>
        <dbReference type="Proteomes" id="UP000662572"/>
    </source>
</evidence>
<comment type="subcellular location">
    <subcellularLocation>
        <location evidence="1">Cell membrane</location>
    </subcellularLocation>
</comment>
<name>A0A918Q9W6_9CAUL</name>
<dbReference type="GO" id="GO:0005886">
    <property type="term" value="C:plasma membrane"/>
    <property type="evidence" value="ECO:0007669"/>
    <property type="project" value="UniProtKB-SubCell"/>
</dbReference>
<feature type="domain" description="Glycosyltransferase 2-like" evidence="6">
    <location>
        <begin position="3"/>
        <end position="103"/>
    </location>
</feature>
<dbReference type="SUPFAM" id="SSF53448">
    <property type="entry name" value="Nucleotide-diphospho-sugar transferases"/>
    <property type="match status" value="1"/>
</dbReference>
<dbReference type="InterPro" id="IPR001173">
    <property type="entry name" value="Glyco_trans_2-like"/>
</dbReference>
<keyword evidence="3" id="KW-0328">Glycosyltransferase</keyword>
<reference evidence="7" key="2">
    <citation type="submission" date="2020-09" db="EMBL/GenBank/DDBJ databases">
        <authorList>
            <person name="Sun Q."/>
            <person name="Kim S."/>
        </authorList>
    </citation>
    <scope>NUCLEOTIDE SEQUENCE</scope>
    <source>
        <strain evidence="7">KCTC 32296</strain>
    </source>
</reference>
<dbReference type="PANTHER" id="PTHR43646:SF2">
    <property type="entry name" value="GLYCOSYLTRANSFERASE 2-LIKE DOMAIN-CONTAINING PROTEIN"/>
    <property type="match status" value="1"/>
</dbReference>
<dbReference type="Pfam" id="PF00535">
    <property type="entry name" value="Glycos_transf_2"/>
    <property type="match status" value="1"/>
</dbReference>
<proteinExistence type="predicted"/>
<keyword evidence="5" id="KW-0472">Membrane</keyword>
<gene>
    <name evidence="7" type="ORF">GCM10011273_24140</name>
</gene>
<comment type="caution">
    <text evidence="7">The sequence shown here is derived from an EMBL/GenBank/DDBJ whole genome shotgun (WGS) entry which is preliminary data.</text>
</comment>
<evidence type="ECO:0000256" key="5">
    <source>
        <dbReference type="ARBA" id="ARBA00023136"/>
    </source>
</evidence>
<evidence type="ECO:0000256" key="1">
    <source>
        <dbReference type="ARBA" id="ARBA00004236"/>
    </source>
</evidence>
<evidence type="ECO:0000256" key="4">
    <source>
        <dbReference type="ARBA" id="ARBA00022679"/>
    </source>
</evidence>
<dbReference type="InterPro" id="IPR029044">
    <property type="entry name" value="Nucleotide-diphossugar_trans"/>
</dbReference>
<evidence type="ECO:0000256" key="3">
    <source>
        <dbReference type="ARBA" id="ARBA00022676"/>
    </source>
</evidence>
<organism evidence="7 8">
    <name type="scientific">Asticcacaulis endophyticus</name>
    <dbReference type="NCBI Taxonomy" id="1395890"/>
    <lineage>
        <taxon>Bacteria</taxon>
        <taxon>Pseudomonadati</taxon>
        <taxon>Pseudomonadota</taxon>
        <taxon>Alphaproteobacteria</taxon>
        <taxon>Caulobacterales</taxon>
        <taxon>Caulobacteraceae</taxon>
        <taxon>Asticcacaulis</taxon>
    </lineage>
</organism>
<sequence length="222" mass="24594">MISVIIPTIDAEDSLVRTLSALVPGVVEGLIKEVIVVDGGSTDATLEIADSTGCRIVHADASRGLQLWQGCREARGDWLLILHSDSQLGEGWMDQIHLHMRQYPQRAGYFRLTFDDPSWLAAFWAEALAFRARWFGAPSGDHGLFMSRALYDAVGGYKDQAAYEALSMDLALGRARLRPIPTPLITSGERFKRKGWAFSQIGKGWSFIAYLMGFPPKPPKRA</sequence>